<dbReference type="Gene3D" id="1.10.10.60">
    <property type="entry name" value="Homeodomain-like"/>
    <property type="match status" value="1"/>
</dbReference>
<evidence type="ECO:0000256" key="3">
    <source>
        <dbReference type="ARBA" id="ARBA00023163"/>
    </source>
</evidence>
<sequence>MSAAALDADAPRVPPGYLLTTFEYDVDDPIVWPEHVHDEHELLWSAGGMARLEAEGRVWAIPPALAVWVPSRVAHQASAERGARVRATYFLGGGPHTEAMPGIVTGVAMTEPLRVLLDHNLQGTLDEAARRRLQRVILDLLVPAPRESFELVMPRSPHLHMVASAILADPGDKRTTADWAYECGLHGRTLARQFEAETGMSFTQWRILARLQLAIRELTHGRSIVSVARRVGYRNPSTFIGHFRSLTGQTPAEYVRGSRADRPTSD</sequence>
<evidence type="ECO:0000313" key="5">
    <source>
        <dbReference type="EMBL" id="TQL84815.1"/>
    </source>
</evidence>
<evidence type="ECO:0000256" key="1">
    <source>
        <dbReference type="ARBA" id="ARBA00023015"/>
    </source>
</evidence>
<dbReference type="PROSITE" id="PS01124">
    <property type="entry name" value="HTH_ARAC_FAMILY_2"/>
    <property type="match status" value="1"/>
</dbReference>
<dbReference type="InterPro" id="IPR009057">
    <property type="entry name" value="Homeodomain-like_sf"/>
</dbReference>
<name>A0A543BJ09_9MICO</name>
<dbReference type="SUPFAM" id="SSF51182">
    <property type="entry name" value="RmlC-like cupins"/>
    <property type="match status" value="1"/>
</dbReference>
<organism evidence="5 6">
    <name type="scientific">Microbacterium saperdae</name>
    <dbReference type="NCBI Taxonomy" id="69368"/>
    <lineage>
        <taxon>Bacteria</taxon>
        <taxon>Bacillati</taxon>
        <taxon>Actinomycetota</taxon>
        <taxon>Actinomycetes</taxon>
        <taxon>Micrococcales</taxon>
        <taxon>Microbacteriaceae</taxon>
        <taxon>Microbacterium</taxon>
    </lineage>
</organism>
<dbReference type="InterPro" id="IPR003313">
    <property type="entry name" value="AraC-bd"/>
</dbReference>
<dbReference type="PANTHER" id="PTHR11019">
    <property type="entry name" value="HTH-TYPE TRANSCRIPTIONAL REGULATOR NIMR"/>
    <property type="match status" value="1"/>
</dbReference>
<keyword evidence="3" id="KW-0804">Transcription</keyword>
<dbReference type="Pfam" id="PF12833">
    <property type="entry name" value="HTH_18"/>
    <property type="match status" value="1"/>
</dbReference>
<keyword evidence="6" id="KW-1185">Reference proteome</keyword>
<dbReference type="GO" id="GO:0003700">
    <property type="term" value="F:DNA-binding transcription factor activity"/>
    <property type="evidence" value="ECO:0007669"/>
    <property type="project" value="InterPro"/>
</dbReference>
<proteinExistence type="predicted"/>
<dbReference type="Proteomes" id="UP000317209">
    <property type="component" value="Unassembled WGS sequence"/>
</dbReference>
<evidence type="ECO:0000256" key="2">
    <source>
        <dbReference type="ARBA" id="ARBA00023125"/>
    </source>
</evidence>
<dbReference type="Pfam" id="PF02311">
    <property type="entry name" value="AraC_binding"/>
    <property type="match status" value="1"/>
</dbReference>
<dbReference type="OrthoDB" id="2039152at2"/>
<feature type="domain" description="HTH araC/xylS-type" evidence="4">
    <location>
        <begin position="160"/>
        <end position="257"/>
    </location>
</feature>
<dbReference type="InterPro" id="IPR018060">
    <property type="entry name" value="HTH_AraC"/>
</dbReference>
<comment type="caution">
    <text evidence="5">The sequence shown here is derived from an EMBL/GenBank/DDBJ whole genome shotgun (WGS) entry which is preliminary data.</text>
</comment>
<dbReference type="InterPro" id="IPR018062">
    <property type="entry name" value="HTH_AraC-typ_CS"/>
</dbReference>
<dbReference type="AlphaFoldDB" id="A0A543BJ09"/>
<dbReference type="SUPFAM" id="SSF46689">
    <property type="entry name" value="Homeodomain-like"/>
    <property type="match status" value="1"/>
</dbReference>
<dbReference type="GO" id="GO:0043565">
    <property type="term" value="F:sequence-specific DNA binding"/>
    <property type="evidence" value="ECO:0007669"/>
    <property type="project" value="InterPro"/>
</dbReference>
<keyword evidence="2 5" id="KW-0238">DNA-binding</keyword>
<evidence type="ECO:0000313" key="6">
    <source>
        <dbReference type="Proteomes" id="UP000317209"/>
    </source>
</evidence>
<reference evidence="5 6" key="1">
    <citation type="submission" date="2019-06" db="EMBL/GenBank/DDBJ databases">
        <title>Sequencing the genomes of 1000 actinobacteria strains.</title>
        <authorList>
            <person name="Klenk H.-P."/>
        </authorList>
    </citation>
    <scope>NUCLEOTIDE SEQUENCE [LARGE SCALE GENOMIC DNA]</scope>
    <source>
        <strain evidence="5 6">DSM 20169</strain>
    </source>
</reference>
<dbReference type="PROSITE" id="PS00041">
    <property type="entry name" value="HTH_ARAC_FAMILY_1"/>
    <property type="match status" value="1"/>
</dbReference>
<dbReference type="InterPro" id="IPR011051">
    <property type="entry name" value="RmlC_Cupin_sf"/>
</dbReference>
<dbReference type="PANTHER" id="PTHR11019:SF199">
    <property type="entry name" value="HTH-TYPE TRANSCRIPTIONAL REGULATOR NIMR"/>
    <property type="match status" value="1"/>
</dbReference>
<dbReference type="RefSeq" id="WP_141870835.1">
    <property type="nucleotide sequence ID" value="NZ_VFOX01000001.1"/>
</dbReference>
<dbReference type="EMBL" id="VFOX01000001">
    <property type="protein sequence ID" value="TQL84815.1"/>
    <property type="molecule type" value="Genomic_DNA"/>
</dbReference>
<gene>
    <name evidence="5" type="ORF">FB560_0408</name>
</gene>
<dbReference type="SMART" id="SM00342">
    <property type="entry name" value="HTH_ARAC"/>
    <property type="match status" value="1"/>
</dbReference>
<accession>A0A543BJ09</accession>
<protein>
    <submittedName>
        <fullName evidence="5">AraC-like DNA-binding protein</fullName>
    </submittedName>
</protein>
<evidence type="ECO:0000259" key="4">
    <source>
        <dbReference type="PROSITE" id="PS01124"/>
    </source>
</evidence>
<keyword evidence="1" id="KW-0805">Transcription regulation</keyword>